<dbReference type="Proteomes" id="UP000621454">
    <property type="component" value="Unassembled WGS sequence"/>
</dbReference>
<evidence type="ECO:0000259" key="7">
    <source>
        <dbReference type="Pfam" id="PF13462"/>
    </source>
</evidence>
<gene>
    <name evidence="8" type="ORF">GCM10011489_34190</name>
</gene>
<keyword evidence="6" id="KW-0812">Transmembrane</keyword>
<reference evidence="8" key="2">
    <citation type="submission" date="2020-09" db="EMBL/GenBank/DDBJ databases">
        <authorList>
            <person name="Sun Q."/>
            <person name="Zhou Y."/>
        </authorList>
    </citation>
    <scope>NUCLEOTIDE SEQUENCE</scope>
    <source>
        <strain evidence="8">CGMCC 1.12827</strain>
    </source>
</reference>
<dbReference type="RefSeq" id="WP_229742844.1">
    <property type="nucleotide sequence ID" value="NZ_BMGC01000036.1"/>
</dbReference>
<comment type="caution">
    <text evidence="8">The sequence shown here is derived from an EMBL/GenBank/DDBJ whole genome shotgun (WGS) entry which is preliminary data.</text>
</comment>
<keyword evidence="4" id="KW-1015">Disulfide bond</keyword>
<keyword evidence="3" id="KW-0560">Oxidoreductase</keyword>
<protein>
    <recommendedName>
        <fullName evidence="7">Thioredoxin-like fold domain-containing protein</fullName>
    </recommendedName>
</protein>
<dbReference type="PANTHER" id="PTHR13887">
    <property type="entry name" value="GLUTATHIONE S-TRANSFERASE KAPPA"/>
    <property type="match status" value="1"/>
</dbReference>
<comment type="similarity">
    <text evidence="1">Belongs to the thioredoxin family. DsbA subfamily.</text>
</comment>
<keyword evidence="2" id="KW-0732">Signal</keyword>
<dbReference type="InterPro" id="IPR036249">
    <property type="entry name" value="Thioredoxin-like_sf"/>
</dbReference>
<keyword evidence="6" id="KW-0472">Membrane</keyword>
<proteinExistence type="inferred from homology"/>
<evidence type="ECO:0000256" key="3">
    <source>
        <dbReference type="ARBA" id="ARBA00023002"/>
    </source>
</evidence>
<feature type="transmembrane region" description="Helical" evidence="6">
    <location>
        <begin position="20"/>
        <end position="40"/>
    </location>
</feature>
<keyword evidence="5" id="KW-0676">Redox-active center</keyword>
<dbReference type="InterPro" id="IPR012336">
    <property type="entry name" value="Thioredoxin-like_fold"/>
</dbReference>
<feature type="domain" description="Thioredoxin-like fold" evidence="7">
    <location>
        <begin position="58"/>
        <end position="224"/>
    </location>
</feature>
<evidence type="ECO:0000256" key="5">
    <source>
        <dbReference type="ARBA" id="ARBA00023284"/>
    </source>
</evidence>
<evidence type="ECO:0000313" key="8">
    <source>
        <dbReference type="EMBL" id="GGB43813.1"/>
    </source>
</evidence>
<dbReference type="CDD" id="cd02972">
    <property type="entry name" value="DsbA_family"/>
    <property type="match status" value="1"/>
</dbReference>
<dbReference type="Gene3D" id="3.40.30.10">
    <property type="entry name" value="Glutaredoxin"/>
    <property type="match status" value="1"/>
</dbReference>
<evidence type="ECO:0000313" key="9">
    <source>
        <dbReference type="Proteomes" id="UP000621454"/>
    </source>
</evidence>
<dbReference type="GO" id="GO:0016491">
    <property type="term" value="F:oxidoreductase activity"/>
    <property type="evidence" value="ECO:0007669"/>
    <property type="project" value="UniProtKB-KW"/>
</dbReference>
<dbReference type="SUPFAM" id="SSF52833">
    <property type="entry name" value="Thioredoxin-like"/>
    <property type="match status" value="1"/>
</dbReference>
<dbReference type="Pfam" id="PF13462">
    <property type="entry name" value="Thioredoxin_4"/>
    <property type="match status" value="1"/>
</dbReference>
<reference evidence="8" key="1">
    <citation type="journal article" date="2014" name="Int. J. Syst. Evol. Microbiol.">
        <title>Complete genome sequence of Corynebacterium casei LMG S-19264T (=DSM 44701T), isolated from a smear-ripened cheese.</title>
        <authorList>
            <consortium name="US DOE Joint Genome Institute (JGI-PGF)"/>
            <person name="Walter F."/>
            <person name="Albersmeier A."/>
            <person name="Kalinowski J."/>
            <person name="Ruckert C."/>
        </authorList>
    </citation>
    <scope>NUCLEOTIDE SEQUENCE</scope>
    <source>
        <strain evidence="8">CGMCC 1.12827</strain>
    </source>
</reference>
<dbReference type="PANTHER" id="PTHR13887:SF14">
    <property type="entry name" value="DISULFIDE BOND FORMATION PROTEIN D"/>
    <property type="match status" value="1"/>
</dbReference>
<name>A0A916TG47_9ACTN</name>
<evidence type="ECO:0000256" key="6">
    <source>
        <dbReference type="SAM" id="Phobius"/>
    </source>
</evidence>
<evidence type="ECO:0000256" key="4">
    <source>
        <dbReference type="ARBA" id="ARBA00023157"/>
    </source>
</evidence>
<dbReference type="AlphaFoldDB" id="A0A916TG47"/>
<sequence>MNDSRQRSHQPTKTSSTSTYILGGVAAVVLVALVVGGLVWNAHRHRGGVSEQVLAQNASLVVGRQDAPLTIDVFEDFQCPVCKQFEAKSGQAISDAVDAGKIRVRYHILTFLDSHSGSGDYSSRAAGAALCVAELEPQETWRRYHSVLYERQPAENGKDFSNDQLADIAGEVGAGEPTKECIRSQSKIGQAKEFAKQSTEQLAKAQGGRAGTPSVLVAGRDIAGLTDGTGWLDKLIASSSTTG</sequence>
<dbReference type="EMBL" id="BMGC01000036">
    <property type="protein sequence ID" value="GGB43813.1"/>
    <property type="molecule type" value="Genomic_DNA"/>
</dbReference>
<keyword evidence="6" id="KW-1133">Transmembrane helix</keyword>
<evidence type="ECO:0000256" key="2">
    <source>
        <dbReference type="ARBA" id="ARBA00022729"/>
    </source>
</evidence>
<accession>A0A916TG47</accession>
<evidence type="ECO:0000256" key="1">
    <source>
        <dbReference type="ARBA" id="ARBA00005791"/>
    </source>
</evidence>
<organism evidence="8 9">
    <name type="scientific">Gordonia jinhuaensis</name>
    <dbReference type="NCBI Taxonomy" id="1517702"/>
    <lineage>
        <taxon>Bacteria</taxon>
        <taxon>Bacillati</taxon>
        <taxon>Actinomycetota</taxon>
        <taxon>Actinomycetes</taxon>
        <taxon>Mycobacteriales</taxon>
        <taxon>Gordoniaceae</taxon>
        <taxon>Gordonia</taxon>
    </lineage>
</organism>
<keyword evidence="9" id="KW-1185">Reference proteome</keyword>